<feature type="transmembrane region" description="Helical" evidence="6">
    <location>
        <begin position="328"/>
        <end position="351"/>
    </location>
</feature>
<dbReference type="PANTHER" id="PTHR30482:SF4">
    <property type="entry name" value="SLR1201 PROTEIN"/>
    <property type="match status" value="1"/>
</dbReference>
<name>A0A4P7IK49_9ACTN</name>
<feature type="transmembrane region" description="Helical" evidence="6">
    <location>
        <begin position="21"/>
        <end position="41"/>
    </location>
</feature>
<keyword evidence="4 6" id="KW-1133">Transmembrane helix</keyword>
<feature type="transmembrane region" description="Helical" evidence="6">
    <location>
        <begin position="204"/>
        <end position="224"/>
    </location>
</feature>
<dbReference type="InterPro" id="IPR001851">
    <property type="entry name" value="ABC_transp_permease"/>
</dbReference>
<dbReference type="InterPro" id="IPR043428">
    <property type="entry name" value="LivM-like"/>
</dbReference>
<reference evidence="7 8" key="1">
    <citation type="submission" date="2019-03" db="EMBL/GenBank/DDBJ databases">
        <title>Three New Species of Nocardioides, Nocardioides euryhalodurans sp. nov., Nocardioides seonyuensis sp. nov. and Nocardioides eburneoflavus sp. nov. Iolated from Soil.</title>
        <authorList>
            <person name="Roh S.G."/>
            <person name="Lee C."/>
            <person name="Kim M.-K."/>
            <person name="Kim S.B."/>
        </authorList>
    </citation>
    <scope>NUCLEOTIDE SEQUENCE [LARGE SCALE GENOMIC DNA]</scope>
    <source>
        <strain evidence="7 8">MMS17-SY207-3</strain>
    </source>
</reference>
<dbReference type="AlphaFoldDB" id="A0A4P7IK49"/>
<dbReference type="KEGG" id="nsn:EXE58_13040"/>
<evidence type="ECO:0000256" key="2">
    <source>
        <dbReference type="ARBA" id="ARBA00022475"/>
    </source>
</evidence>
<dbReference type="RefSeq" id="WP_135268291.1">
    <property type="nucleotide sequence ID" value="NZ_CP038436.1"/>
</dbReference>
<dbReference type="OrthoDB" id="9814461at2"/>
<organism evidence="7 8">
    <name type="scientific">Nocardioides seonyuensis</name>
    <dbReference type="NCBI Taxonomy" id="2518371"/>
    <lineage>
        <taxon>Bacteria</taxon>
        <taxon>Bacillati</taxon>
        <taxon>Actinomycetota</taxon>
        <taxon>Actinomycetes</taxon>
        <taxon>Propionibacteriales</taxon>
        <taxon>Nocardioidaceae</taxon>
        <taxon>Nocardioides</taxon>
    </lineage>
</organism>
<evidence type="ECO:0000256" key="6">
    <source>
        <dbReference type="SAM" id="Phobius"/>
    </source>
</evidence>
<feature type="transmembrane region" description="Helical" evidence="6">
    <location>
        <begin position="254"/>
        <end position="278"/>
    </location>
</feature>
<dbReference type="EMBL" id="CP038436">
    <property type="protein sequence ID" value="QBX56301.1"/>
    <property type="molecule type" value="Genomic_DNA"/>
</dbReference>
<proteinExistence type="predicted"/>
<feature type="transmembrane region" description="Helical" evidence="6">
    <location>
        <begin position="126"/>
        <end position="148"/>
    </location>
</feature>
<evidence type="ECO:0000256" key="3">
    <source>
        <dbReference type="ARBA" id="ARBA00022692"/>
    </source>
</evidence>
<dbReference type="GO" id="GO:0015658">
    <property type="term" value="F:branched-chain amino acid transmembrane transporter activity"/>
    <property type="evidence" value="ECO:0007669"/>
    <property type="project" value="InterPro"/>
</dbReference>
<evidence type="ECO:0000256" key="5">
    <source>
        <dbReference type="ARBA" id="ARBA00023136"/>
    </source>
</evidence>
<accession>A0A4P7IK49</accession>
<feature type="transmembrane region" description="Helical" evidence="6">
    <location>
        <begin position="155"/>
        <end position="174"/>
    </location>
</feature>
<dbReference type="PANTHER" id="PTHR30482">
    <property type="entry name" value="HIGH-AFFINITY BRANCHED-CHAIN AMINO ACID TRANSPORT SYSTEM PERMEASE"/>
    <property type="match status" value="1"/>
</dbReference>
<feature type="transmembrane region" description="Helical" evidence="6">
    <location>
        <begin position="290"/>
        <end position="316"/>
    </location>
</feature>
<evidence type="ECO:0000313" key="7">
    <source>
        <dbReference type="EMBL" id="QBX56301.1"/>
    </source>
</evidence>
<dbReference type="Proteomes" id="UP000294853">
    <property type="component" value="Chromosome"/>
</dbReference>
<feature type="transmembrane region" description="Helical" evidence="6">
    <location>
        <begin position="71"/>
        <end position="89"/>
    </location>
</feature>
<keyword evidence="2" id="KW-1003">Cell membrane</keyword>
<evidence type="ECO:0000256" key="1">
    <source>
        <dbReference type="ARBA" id="ARBA00004651"/>
    </source>
</evidence>
<keyword evidence="3 6" id="KW-0812">Transmembrane</keyword>
<dbReference type="NCBIfam" id="TIGR03408">
    <property type="entry name" value="urea_trans_UrtC"/>
    <property type="match status" value="1"/>
</dbReference>
<evidence type="ECO:0000256" key="4">
    <source>
        <dbReference type="ARBA" id="ARBA00022989"/>
    </source>
</evidence>
<keyword evidence="5 6" id="KW-0472">Membrane</keyword>
<feature type="transmembrane region" description="Helical" evidence="6">
    <location>
        <begin position="47"/>
        <end position="64"/>
    </location>
</feature>
<protein>
    <submittedName>
        <fullName evidence="7">Urea ABC transporter permease subunit UrtC</fullName>
    </submittedName>
</protein>
<gene>
    <name evidence="7" type="primary">urtC</name>
    <name evidence="7" type="ORF">EXE58_13040</name>
</gene>
<dbReference type="InterPro" id="IPR017778">
    <property type="entry name" value="ABC_transptr_urea_perm_UrtC"/>
</dbReference>
<dbReference type="GO" id="GO:0005886">
    <property type="term" value="C:plasma membrane"/>
    <property type="evidence" value="ECO:0007669"/>
    <property type="project" value="UniProtKB-SubCell"/>
</dbReference>
<dbReference type="Pfam" id="PF02653">
    <property type="entry name" value="BPD_transp_2"/>
    <property type="match status" value="1"/>
</dbReference>
<sequence>MSTRRAEPRPSLRRLQPYLPLVGIAVLAFLLLVVAPAALSPFRLGNLGKYCAWAIAAVGIGLAWGRGGMLVMGQGVFFGLGGYAMAMHLKLEAAMVTGGPDAVPDFMVLYGDGSMPGWWEPFRSPAFTLVAIVALPALVASVLGYAIFKRKVKGAYFAILSQALAVAFATLLIATIKQTGGFNGLNNFTSFFGYNLYDPVNKQFIYTIVAGLLIACLVVVWQLYRSRFGELLVATRDAEERVRFLGYDPANVKLVAFVVAAVMASIGGALFVPIAGIISPSDVDATASIWLIAGVALGGRASLLGPALGALAVGYGQSTLSETFPNQWSYFQGALFILVILLIPGGLTSLVPKVGGRQRRSAAAVGVKEVQPA</sequence>
<feature type="transmembrane region" description="Helical" evidence="6">
    <location>
        <begin position="180"/>
        <end position="197"/>
    </location>
</feature>
<comment type="subcellular location">
    <subcellularLocation>
        <location evidence="1">Cell membrane</location>
        <topology evidence="1">Multi-pass membrane protein</topology>
    </subcellularLocation>
</comment>
<evidence type="ECO:0000313" key="8">
    <source>
        <dbReference type="Proteomes" id="UP000294853"/>
    </source>
</evidence>
<dbReference type="CDD" id="cd06581">
    <property type="entry name" value="TM_PBP1_LivM_like"/>
    <property type="match status" value="1"/>
</dbReference>
<keyword evidence="8" id="KW-1185">Reference proteome</keyword>